<keyword evidence="6 7" id="KW-0472">Membrane</keyword>
<dbReference type="PROSITE" id="PS50929">
    <property type="entry name" value="ABC_TM1F"/>
    <property type="match status" value="1"/>
</dbReference>
<sequence>MKKIREYLILVKKLIVLVKPLKGVMLLAILFGSLGHIIATAIPFVGGYGIIKVQSMEFNLKTLAILLFVFAVLRSILRYFEQLCNHYVAFKVLEIIRDKIFKALRKLAPAKMEGIDSGEMVSIITSDIELLEVFYAHTISPVSIAFVHTTFYVILMAQFNLLYAVVILIFHLIMAIAVPVITSNRAKNIGDVQRKAVSTLNSSIMDTFYGIGESTQYFAGSNRRDEMILKTKKLNLASKKLSKIYGENLALSSSVIMFGNIVFIICAMYLYSRRIVDMVGIIVPVIIFMSSFGPVSALSNLANNLLTTFACGQRVVSLLEEEPTVEIVEDGNEIEFEELGMKGVNFSYQDEKVLEDFNLNLKKGEILGLSGKSGCGKSTVLKLIMRFYNPDGGNIKENGIDIQNINTKNLRKNHTYITQSTHLFKGTIADNLRIAKENATDDEIIEACKKASVHDFIMELPNGYQTQVETLGSSLSTGEKQRISIARGFLHDGDLMLLDEPTSNIDSLNEGIILKSLWEKTKDKAVVIVSHKPSTLRIADRIQKITRFEN</sequence>
<dbReference type="InterPro" id="IPR011527">
    <property type="entry name" value="ABC1_TM_dom"/>
</dbReference>
<evidence type="ECO:0000313" key="10">
    <source>
        <dbReference type="EMBL" id="SMB91579.1"/>
    </source>
</evidence>
<evidence type="ECO:0000256" key="3">
    <source>
        <dbReference type="ARBA" id="ARBA00022741"/>
    </source>
</evidence>
<feature type="transmembrane region" description="Helical" evidence="7">
    <location>
        <begin position="161"/>
        <end position="181"/>
    </location>
</feature>
<evidence type="ECO:0000256" key="4">
    <source>
        <dbReference type="ARBA" id="ARBA00022840"/>
    </source>
</evidence>
<dbReference type="PANTHER" id="PTHR43394:SF1">
    <property type="entry name" value="ATP-BINDING CASSETTE SUB-FAMILY B MEMBER 10, MITOCHONDRIAL"/>
    <property type="match status" value="1"/>
</dbReference>
<dbReference type="SUPFAM" id="SSF90123">
    <property type="entry name" value="ABC transporter transmembrane region"/>
    <property type="match status" value="1"/>
</dbReference>
<evidence type="ECO:0000256" key="6">
    <source>
        <dbReference type="ARBA" id="ARBA00023136"/>
    </source>
</evidence>
<organism evidence="10 11">
    <name type="scientific">Peptoniphilus asaccharolyticus DSM 20463</name>
    <dbReference type="NCBI Taxonomy" id="573058"/>
    <lineage>
        <taxon>Bacteria</taxon>
        <taxon>Bacillati</taxon>
        <taxon>Bacillota</taxon>
        <taxon>Tissierellia</taxon>
        <taxon>Tissierellales</taxon>
        <taxon>Peptoniphilaceae</taxon>
        <taxon>Peptoniphilus</taxon>
    </lineage>
</organism>
<evidence type="ECO:0000256" key="7">
    <source>
        <dbReference type="SAM" id="Phobius"/>
    </source>
</evidence>
<evidence type="ECO:0000313" key="11">
    <source>
        <dbReference type="Proteomes" id="UP000192368"/>
    </source>
</evidence>
<evidence type="ECO:0000259" key="8">
    <source>
        <dbReference type="PROSITE" id="PS50893"/>
    </source>
</evidence>
<feature type="transmembrane region" description="Helical" evidence="7">
    <location>
        <begin position="278"/>
        <end position="298"/>
    </location>
</feature>
<keyword evidence="2 7" id="KW-0812">Transmembrane</keyword>
<keyword evidence="3" id="KW-0547">Nucleotide-binding</keyword>
<dbReference type="GO" id="GO:0005886">
    <property type="term" value="C:plasma membrane"/>
    <property type="evidence" value="ECO:0007669"/>
    <property type="project" value="UniProtKB-SubCell"/>
</dbReference>
<keyword evidence="4 10" id="KW-0067">ATP-binding</keyword>
<proteinExistence type="predicted"/>
<evidence type="ECO:0000256" key="5">
    <source>
        <dbReference type="ARBA" id="ARBA00022989"/>
    </source>
</evidence>
<protein>
    <submittedName>
        <fullName evidence="10">ATP-binding cassette, subfamily C</fullName>
    </submittedName>
</protein>
<dbReference type="STRING" id="573058.SAMN00017477_1817"/>
<feature type="domain" description="ABC transporter" evidence="8">
    <location>
        <begin position="339"/>
        <end position="550"/>
    </location>
</feature>
<feature type="transmembrane region" description="Helical" evidence="7">
    <location>
        <begin position="133"/>
        <end position="155"/>
    </location>
</feature>
<dbReference type="SMART" id="SM00382">
    <property type="entry name" value="AAA"/>
    <property type="match status" value="1"/>
</dbReference>
<evidence type="ECO:0000259" key="9">
    <source>
        <dbReference type="PROSITE" id="PS50929"/>
    </source>
</evidence>
<dbReference type="RefSeq" id="WP_084231353.1">
    <property type="nucleotide sequence ID" value="NZ_FWWR01000012.1"/>
</dbReference>
<comment type="subcellular location">
    <subcellularLocation>
        <location evidence="1">Cell membrane</location>
        <topology evidence="1">Multi-pass membrane protein</topology>
    </subcellularLocation>
</comment>
<dbReference type="GO" id="GO:0005524">
    <property type="term" value="F:ATP binding"/>
    <property type="evidence" value="ECO:0007669"/>
    <property type="project" value="UniProtKB-KW"/>
</dbReference>
<dbReference type="Pfam" id="PF00664">
    <property type="entry name" value="ABC_membrane"/>
    <property type="match status" value="1"/>
</dbReference>
<dbReference type="InterPro" id="IPR039421">
    <property type="entry name" value="Type_1_exporter"/>
</dbReference>
<dbReference type="GO" id="GO:0016887">
    <property type="term" value="F:ATP hydrolysis activity"/>
    <property type="evidence" value="ECO:0007669"/>
    <property type="project" value="InterPro"/>
</dbReference>
<evidence type="ECO:0000256" key="2">
    <source>
        <dbReference type="ARBA" id="ARBA00022692"/>
    </source>
</evidence>
<feature type="transmembrane region" description="Helical" evidence="7">
    <location>
        <begin position="249"/>
        <end position="272"/>
    </location>
</feature>
<dbReference type="GO" id="GO:0015421">
    <property type="term" value="F:ABC-type oligopeptide transporter activity"/>
    <property type="evidence" value="ECO:0007669"/>
    <property type="project" value="TreeGrafter"/>
</dbReference>
<dbReference type="SUPFAM" id="SSF52540">
    <property type="entry name" value="P-loop containing nucleoside triphosphate hydrolases"/>
    <property type="match status" value="1"/>
</dbReference>
<feature type="domain" description="ABC transmembrane type-1" evidence="9">
    <location>
        <begin position="26"/>
        <end position="307"/>
    </location>
</feature>
<accession>A0A1W1VDV0</accession>
<dbReference type="PANTHER" id="PTHR43394">
    <property type="entry name" value="ATP-DEPENDENT PERMEASE MDL1, MITOCHONDRIAL"/>
    <property type="match status" value="1"/>
</dbReference>
<dbReference type="Gene3D" id="3.40.50.300">
    <property type="entry name" value="P-loop containing nucleotide triphosphate hydrolases"/>
    <property type="match status" value="1"/>
</dbReference>
<dbReference type="AlphaFoldDB" id="A0A1W1VDV0"/>
<dbReference type="InterPro" id="IPR027417">
    <property type="entry name" value="P-loop_NTPase"/>
</dbReference>
<dbReference type="Proteomes" id="UP000192368">
    <property type="component" value="Unassembled WGS sequence"/>
</dbReference>
<feature type="transmembrane region" description="Helical" evidence="7">
    <location>
        <begin position="21"/>
        <end position="46"/>
    </location>
</feature>
<dbReference type="Gene3D" id="1.20.1560.10">
    <property type="entry name" value="ABC transporter type 1, transmembrane domain"/>
    <property type="match status" value="1"/>
</dbReference>
<keyword evidence="11" id="KW-1185">Reference proteome</keyword>
<dbReference type="PROSITE" id="PS50893">
    <property type="entry name" value="ABC_TRANSPORTER_2"/>
    <property type="match status" value="1"/>
</dbReference>
<dbReference type="EMBL" id="FWWR01000012">
    <property type="protein sequence ID" value="SMB91579.1"/>
    <property type="molecule type" value="Genomic_DNA"/>
</dbReference>
<feature type="transmembrane region" description="Helical" evidence="7">
    <location>
        <begin position="58"/>
        <end position="77"/>
    </location>
</feature>
<dbReference type="InterPro" id="IPR036640">
    <property type="entry name" value="ABC1_TM_sf"/>
</dbReference>
<dbReference type="InterPro" id="IPR003593">
    <property type="entry name" value="AAA+_ATPase"/>
</dbReference>
<dbReference type="InterPro" id="IPR003439">
    <property type="entry name" value="ABC_transporter-like_ATP-bd"/>
</dbReference>
<evidence type="ECO:0000256" key="1">
    <source>
        <dbReference type="ARBA" id="ARBA00004651"/>
    </source>
</evidence>
<dbReference type="Pfam" id="PF00005">
    <property type="entry name" value="ABC_tran"/>
    <property type="match status" value="1"/>
</dbReference>
<dbReference type="OrthoDB" id="9762778at2"/>
<name>A0A1W1VDV0_PEPAS</name>
<reference evidence="11" key="1">
    <citation type="submission" date="2017-04" db="EMBL/GenBank/DDBJ databases">
        <authorList>
            <person name="Varghese N."/>
            <person name="Submissions S."/>
        </authorList>
    </citation>
    <scope>NUCLEOTIDE SEQUENCE [LARGE SCALE GENOMIC DNA]</scope>
    <source>
        <strain evidence="11">DSM 20463</strain>
    </source>
</reference>
<keyword evidence="5 7" id="KW-1133">Transmembrane helix</keyword>
<gene>
    <name evidence="10" type="ORF">SAMN00017477_1817</name>
</gene>